<feature type="region of interest" description="Disordered" evidence="1">
    <location>
        <begin position="1"/>
        <end position="37"/>
    </location>
</feature>
<feature type="compositionally biased region" description="Polar residues" evidence="1">
    <location>
        <begin position="12"/>
        <end position="23"/>
    </location>
</feature>
<evidence type="ECO:0000313" key="4">
    <source>
        <dbReference type="Proteomes" id="UP000694388"/>
    </source>
</evidence>
<dbReference type="GO" id="GO:0000175">
    <property type="term" value="F:3'-5'-RNA exonuclease activity"/>
    <property type="evidence" value="ECO:0007669"/>
    <property type="project" value="TreeGrafter"/>
</dbReference>
<organism evidence="3 4">
    <name type="scientific">Eptatretus burgeri</name>
    <name type="common">Inshore hagfish</name>
    <dbReference type="NCBI Taxonomy" id="7764"/>
    <lineage>
        <taxon>Eukaryota</taxon>
        <taxon>Metazoa</taxon>
        <taxon>Chordata</taxon>
        <taxon>Craniata</taxon>
        <taxon>Vertebrata</taxon>
        <taxon>Cyclostomata</taxon>
        <taxon>Myxini</taxon>
        <taxon>Myxiniformes</taxon>
        <taxon>Myxinidae</taxon>
        <taxon>Eptatretinae</taxon>
        <taxon>Eptatretus</taxon>
    </lineage>
</organism>
<dbReference type="Ensembl" id="ENSEBUT00000026542.1">
    <property type="protein sequence ID" value="ENSEBUP00000025966.1"/>
    <property type="gene ID" value="ENSEBUG00000015994.1"/>
</dbReference>
<sequence length="583" mass="65982">MNKPENVGSEACNRSSDLNFESLTQRDDGPGPLGMANAKITSAGEQNVKETLDINWEEPNFLQAPLWRTWEDLSQRHRVSAPSMSEDGLDQPGVSRGFEFSLLCYNILAQRLLEENSSLYTHCIPEALCWKDRRKLLLRELSSFDADILCLQEVQEDHFEEDLKLLLQERGYGCVYKRRTGNRPDGCAICYKTKRMELVASHEMEFVRPYVNVLSKDNVGLAVLLRPLEDPRVEPFCVTNTHLLYNPWRGDIKLAQIALLFAELHRFLGNQASNLRFTNRLPLILCGDFNSLPFSPLYRFVQDSLLHYNGLLSSKVSGQNKISPFNWHLLPSPLLPRHLGIGSNCCYFEQPGYNGGARPAVVEQKRIVEQISQMGIDTSDDRVVSPARWIEVDGTAVETNTILTPKLDNGSISVEKGVRGTVRRRYNRITLLALRWQTACVQRPPNLLHLRGVTVSDEGELFSCKTMEFEGGPSSLKQNSTISHPFHLTSVYSHVISRTGKLEATIFNSGQGQTVDYIFYSANLQPQRFHRETMNRRVQDGRLQLVARLSLPNEIDIHDIGGLPNIHCPSDHIPLAAQFRLLS</sequence>
<dbReference type="GeneTree" id="ENSGT00940000159057"/>
<protein>
    <submittedName>
        <fullName evidence="3">Angel homolog 1 (Drosophila)</fullName>
    </submittedName>
</protein>
<dbReference type="Proteomes" id="UP000694388">
    <property type="component" value="Unplaced"/>
</dbReference>
<evidence type="ECO:0000313" key="3">
    <source>
        <dbReference type="Ensembl" id="ENSEBUP00000025948.1"/>
    </source>
</evidence>
<dbReference type="Gene3D" id="3.60.10.10">
    <property type="entry name" value="Endonuclease/exonuclease/phosphatase"/>
    <property type="match status" value="2"/>
</dbReference>
<dbReference type="InterPro" id="IPR005135">
    <property type="entry name" value="Endo/exonuclease/phosphatase"/>
</dbReference>
<evidence type="ECO:0000256" key="1">
    <source>
        <dbReference type="SAM" id="MobiDB-lite"/>
    </source>
</evidence>
<name>A0A8C4R6V0_EPTBU</name>
<keyword evidence="4" id="KW-1185">Reference proteome</keyword>
<dbReference type="Pfam" id="PF03372">
    <property type="entry name" value="Exo_endo_phos"/>
    <property type="match status" value="1"/>
</dbReference>
<dbReference type="PANTHER" id="PTHR12121:SF34">
    <property type="entry name" value="PROTEIN ANGEL"/>
    <property type="match status" value="1"/>
</dbReference>
<dbReference type="OMA" id="CHARTAM"/>
<dbReference type="InterPro" id="IPR050410">
    <property type="entry name" value="CCR4/nocturin_mRNA_transcr"/>
</dbReference>
<reference evidence="3" key="1">
    <citation type="submission" date="2025-05" db="UniProtKB">
        <authorList>
            <consortium name="Ensembl"/>
        </authorList>
    </citation>
    <scope>IDENTIFICATION</scope>
</reference>
<dbReference type="Ensembl" id="ENSEBUT00000026562.1">
    <property type="protein sequence ID" value="ENSEBUP00000025986.1"/>
    <property type="gene ID" value="ENSEBUG00000015994.1"/>
</dbReference>
<proteinExistence type="predicted"/>
<evidence type="ECO:0000259" key="2">
    <source>
        <dbReference type="Pfam" id="PF03372"/>
    </source>
</evidence>
<dbReference type="InterPro" id="IPR036691">
    <property type="entry name" value="Endo/exonu/phosph_ase_sf"/>
</dbReference>
<dbReference type="AlphaFoldDB" id="A0A8C4R6V0"/>
<dbReference type="SUPFAM" id="SSF56219">
    <property type="entry name" value="DNase I-like"/>
    <property type="match status" value="1"/>
</dbReference>
<dbReference type="PANTHER" id="PTHR12121">
    <property type="entry name" value="CARBON CATABOLITE REPRESSOR PROTEIN 4"/>
    <property type="match status" value="1"/>
</dbReference>
<accession>A0A8C4R6V0</accession>
<dbReference type="Ensembl" id="ENSEBUT00000026524.1">
    <property type="protein sequence ID" value="ENSEBUP00000025948.1"/>
    <property type="gene ID" value="ENSEBUG00000015994.1"/>
</dbReference>
<feature type="domain" description="Endonuclease/exonuclease/phosphatase" evidence="2">
    <location>
        <begin position="105"/>
        <end position="572"/>
    </location>
</feature>